<comment type="caution">
    <text evidence="6">The sequence shown here is derived from an EMBL/GenBank/DDBJ whole genome shotgun (WGS) entry which is preliminary data.</text>
</comment>
<evidence type="ECO:0000313" key="7">
    <source>
        <dbReference type="Proteomes" id="UP001268089"/>
    </source>
</evidence>
<name>A0ABU1ZMB3_9BURK</name>
<dbReference type="SUPFAM" id="SSF53850">
    <property type="entry name" value="Periplasmic binding protein-like II"/>
    <property type="match status" value="1"/>
</dbReference>
<organism evidence="6 7">
    <name type="scientific">Rhodoferax saidenbachensis</name>
    <dbReference type="NCBI Taxonomy" id="1484693"/>
    <lineage>
        <taxon>Bacteria</taxon>
        <taxon>Pseudomonadati</taxon>
        <taxon>Pseudomonadota</taxon>
        <taxon>Betaproteobacteria</taxon>
        <taxon>Burkholderiales</taxon>
        <taxon>Comamonadaceae</taxon>
        <taxon>Rhodoferax</taxon>
    </lineage>
</organism>
<accession>A0ABU1ZMB3</accession>
<gene>
    <name evidence="6" type="ORF">J2X15_001964</name>
</gene>
<dbReference type="InterPro" id="IPR006059">
    <property type="entry name" value="SBP"/>
</dbReference>
<dbReference type="Pfam" id="PF13416">
    <property type="entry name" value="SBP_bac_8"/>
    <property type="match status" value="1"/>
</dbReference>
<evidence type="ECO:0000256" key="4">
    <source>
        <dbReference type="ARBA" id="ARBA00022764"/>
    </source>
</evidence>
<dbReference type="Gene3D" id="3.40.190.10">
    <property type="entry name" value="Periplasmic binding protein-like II"/>
    <property type="match status" value="2"/>
</dbReference>
<protein>
    <submittedName>
        <fullName evidence="6">Spermidine/putrescine transport system substrate-binding protein</fullName>
    </submittedName>
</protein>
<evidence type="ECO:0000256" key="3">
    <source>
        <dbReference type="ARBA" id="ARBA00022729"/>
    </source>
</evidence>
<dbReference type="RefSeq" id="WP_310342073.1">
    <property type="nucleotide sequence ID" value="NZ_JAVDXO010000003.1"/>
</dbReference>
<keyword evidence="3 5" id="KW-0732">Signal</keyword>
<sequence>MLSRLRQRLPQLLCAWLMCVMPLVAHAGDVLRVLAWPGYADPDVVKAFEQRTGARVEITFVDSDEVLWQRITQNQAEDFDLFAVNTAELQRYIPKGLVVPINTRAIPNTHLQLPRFQQLKSIPGIVHGNQAYAVPYTYSEMGLIYDRAQFATPPNSIQALWDPKYKGRVLVYNGGTHNFSLAAQMLGDKTPFQVDAKEWPAAVQQLLALRRNALTFYTQPEESVEWFKRSKAALLFANYGSQQVKLLQAAGLNVGYTIPKEGALAWLDCWAITRGAKNMALAEAWIDYMLEPEPGQVLLSRQGLANTTSESPYLHPGDRLIWLEPVEDVDRRNLLWSRIVSGDRANKVLAP</sequence>
<dbReference type="EMBL" id="JAVDXO010000003">
    <property type="protein sequence ID" value="MDR7306681.1"/>
    <property type="molecule type" value="Genomic_DNA"/>
</dbReference>
<evidence type="ECO:0000256" key="5">
    <source>
        <dbReference type="SAM" id="SignalP"/>
    </source>
</evidence>
<dbReference type="PANTHER" id="PTHR30222:SF17">
    <property type="entry name" value="SPERMIDINE_PUTRESCINE-BINDING PERIPLASMIC PROTEIN"/>
    <property type="match status" value="1"/>
</dbReference>
<keyword evidence="7" id="KW-1185">Reference proteome</keyword>
<reference evidence="6 7" key="1">
    <citation type="submission" date="2023-07" db="EMBL/GenBank/DDBJ databases">
        <title>Sorghum-associated microbial communities from plants grown in Nebraska, USA.</title>
        <authorList>
            <person name="Schachtman D."/>
        </authorList>
    </citation>
    <scope>NUCLEOTIDE SEQUENCE [LARGE SCALE GENOMIC DNA]</scope>
    <source>
        <strain evidence="6 7">BE308</strain>
    </source>
</reference>
<dbReference type="InterPro" id="IPR001188">
    <property type="entry name" value="Sperm_putr-bd"/>
</dbReference>
<feature type="chain" id="PRO_5045842985" evidence="5">
    <location>
        <begin position="28"/>
        <end position="351"/>
    </location>
</feature>
<dbReference type="Proteomes" id="UP001268089">
    <property type="component" value="Unassembled WGS sequence"/>
</dbReference>
<dbReference type="PRINTS" id="PR00909">
    <property type="entry name" value="SPERMDNBNDNG"/>
</dbReference>
<dbReference type="PANTHER" id="PTHR30222">
    <property type="entry name" value="SPERMIDINE/PUTRESCINE-BINDING PERIPLASMIC PROTEIN"/>
    <property type="match status" value="1"/>
</dbReference>
<feature type="signal peptide" evidence="5">
    <location>
        <begin position="1"/>
        <end position="27"/>
    </location>
</feature>
<comment type="subcellular location">
    <subcellularLocation>
        <location evidence="1">Periplasm</location>
    </subcellularLocation>
</comment>
<evidence type="ECO:0000256" key="1">
    <source>
        <dbReference type="ARBA" id="ARBA00004418"/>
    </source>
</evidence>
<keyword evidence="2" id="KW-0813">Transport</keyword>
<evidence type="ECO:0000256" key="2">
    <source>
        <dbReference type="ARBA" id="ARBA00022448"/>
    </source>
</evidence>
<proteinExistence type="predicted"/>
<evidence type="ECO:0000313" key="6">
    <source>
        <dbReference type="EMBL" id="MDR7306681.1"/>
    </source>
</evidence>
<keyword evidence="4" id="KW-0574">Periplasm</keyword>